<evidence type="ECO:0000256" key="1">
    <source>
        <dbReference type="SAM" id="MobiDB-lite"/>
    </source>
</evidence>
<name>A0A2T5MG14_9GAMM</name>
<gene>
    <name evidence="3" type="ORF">CJD38_09325</name>
</gene>
<dbReference type="InterPro" id="IPR036390">
    <property type="entry name" value="WH_DNA-bd_sf"/>
</dbReference>
<protein>
    <submittedName>
        <fullName evidence="3">PadR family transcriptional regulator</fullName>
    </submittedName>
</protein>
<dbReference type="Gene3D" id="1.10.10.10">
    <property type="entry name" value="Winged helix-like DNA-binding domain superfamily/Winged helix DNA-binding domain"/>
    <property type="match status" value="1"/>
</dbReference>
<evidence type="ECO:0000259" key="2">
    <source>
        <dbReference type="Pfam" id="PF03551"/>
    </source>
</evidence>
<reference evidence="3 4" key="1">
    <citation type="submission" date="2018-04" db="EMBL/GenBank/DDBJ databases">
        <title>Novel species isolated from glacier.</title>
        <authorList>
            <person name="Liu Q."/>
            <person name="Xin Y.-H."/>
        </authorList>
    </citation>
    <scope>NUCLEOTIDE SEQUENCE [LARGE SCALE GENOMIC DNA]</scope>
    <source>
        <strain evidence="3 4">GT1R17</strain>
    </source>
</reference>
<dbReference type="EMBL" id="QANS01000003">
    <property type="protein sequence ID" value="PTU31521.1"/>
    <property type="molecule type" value="Genomic_DNA"/>
</dbReference>
<feature type="domain" description="Transcription regulator PadR N-terminal" evidence="2">
    <location>
        <begin position="45"/>
        <end position="115"/>
    </location>
</feature>
<organism evidence="3 4">
    <name type="scientific">Stenotrophobium rhamnosiphilum</name>
    <dbReference type="NCBI Taxonomy" id="2029166"/>
    <lineage>
        <taxon>Bacteria</taxon>
        <taxon>Pseudomonadati</taxon>
        <taxon>Pseudomonadota</taxon>
        <taxon>Gammaproteobacteria</taxon>
        <taxon>Nevskiales</taxon>
        <taxon>Nevskiaceae</taxon>
        <taxon>Stenotrophobium</taxon>
    </lineage>
</organism>
<dbReference type="OrthoDB" id="9814826at2"/>
<accession>A0A2T5MG14</accession>
<sequence length="184" mass="20365">MMIGRRGHGPFGRGGADFPGDERGEHRGGGRMGRMFGQGDLKLLLLALIETQPRHGYELIRAIEDLCGGAYSPSPGAIYPTLTFLEEAGYATVQIADANARKQYAITDEGRQHLEQNRLDVEAVMQRLKLSSRMMAKLSVPETIRESMHQLRHALMGHDRAWDAAEVKRVIAIIEKAAKDITSV</sequence>
<dbReference type="Proteomes" id="UP000244248">
    <property type="component" value="Unassembled WGS sequence"/>
</dbReference>
<keyword evidence="4" id="KW-1185">Reference proteome</keyword>
<comment type="caution">
    <text evidence="3">The sequence shown here is derived from an EMBL/GenBank/DDBJ whole genome shotgun (WGS) entry which is preliminary data.</text>
</comment>
<dbReference type="InterPro" id="IPR005149">
    <property type="entry name" value="Tscrpt_reg_PadR_N"/>
</dbReference>
<dbReference type="PANTHER" id="PTHR43252:SF7">
    <property type="entry name" value="TRANSCRIPTIONAL REGULATOR YQJI"/>
    <property type="match status" value="1"/>
</dbReference>
<dbReference type="PANTHER" id="PTHR43252">
    <property type="entry name" value="TRANSCRIPTIONAL REGULATOR YQJI"/>
    <property type="match status" value="1"/>
</dbReference>
<dbReference type="InterPro" id="IPR036388">
    <property type="entry name" value="WH-like_DNA-bd_sf"/>
</dbReference>
<feature type="region of interest" description="Disordered" evidence="1">
    <location>
        <begin position="1"/>
        <end position="32"/>
    </location>
</feature>
<evidence type="ECO:0000313" key="4">
    <source>
        <dbReference type="Proteomes" id="UP000244248"/>
    </source>
</evidence>
<dbReference type="Pfam" id="PF03551">
    <property type="entry name" value="PadR"/>
    <property type="match status" value="1"/>
</dbReference>
<evidence type="ECO:0000313" key="3">
    <source>
        <dbReference type="EMBL" id="PTU31521.1"/>
    </source>
</evidence>
<proteinExistence type="predicted"/>
<dbReference type="AlphaFoldDB" id="A0A2T5MG14"/>
<dbReference type="SUPFAM" id="SSF46785">
    <property type="entry name" value="Winged helix' DNA-binding domain"/>
    <property type="match status" value="1"/>
</dbReference>